<protein>
    <submittedName>
        <fullName evidence="1">Uncharacterized protein</fullName>
    </submittedName>
</protein>
<evidence type="ECO:0000313" key="1">
    <source>
        <dbReference type="EMBL" id="KAI4313919.1"/>
    </source>
</evidence>
<gene>
    <name evidence="1" type="ORF">L6164_026861</name>
</gene>
<keyword evidence="2" id="KW-1185">Reference proteome</keyword>
<evidence type="ECO:0000313" key="2">
    <source>
        <dbReference type="Proteomes" id="UP000828941"/>
    </source>
</evidence>
<organism evidence="1 2">
    <name type="scientific">Bauhinia variegata</name>
    <name type="common">Purple orchid tree</name>
    <name type="synonym">Phanera variegata</name>
    <dbReference type="NCBI Taxonomy" id="167791"/>
    <lineage>
        <taxon>Eukaryota</taxon>
        <taxon>Viridiplantae</taxon>
        <taxon>Streptophyta</taxon>
        <taxon>Embryophyta</taxon>
        <taxon>Tracheophyta</taxon>
        <taxon>Spermatophyta</taxon>
        <taxon>Magnoliopsida</taxon>
        <taxon>eudicotyledons</taxon>
        <taxon>Gunneridae</taxon>
        <taxon>Pentapetalae</taxon>
        <taxon>rosids</taxon>
        <taxon>fabids</taxon>
        <taxon>Fabales</taxon>
        <taxon>Fabaceae</taxon>
        <taxon>Cercidoideae</taxon>
        <taxon>Cercideae</taxon>
        <taxon>Bauhiniinae</taxon>
        <taxon>Bauhinia</taxon>
    </lineage>
</organism>
<accession>A0ACB9LRU1</accession>
<reference evidence="1 2" key="1">
    <citation type="journal article" date="2022" name="DNA Res.">
        <title>Chromosomal-level genome assembly of the orchid tree Bauhinia variegata (Leguminosae; Cercidoideae) supports the allotetraploid origin hypothesis of Bauhinia.</title>
        <authorList>
            <person name="Zhong Y."/>
            <person name="Chen Y."/>
            <person name="Zheng D."/>
            <person name="Pang J."/>
            <person name="Liu Y."/>
            <person name="Luo S."/>
            <person name="Meng S."/>
            <person name="Qian L."/>
            <person name="Wei D."/>
            <person name="Dai S."/>
            <person name="Zhou R."/>
        </authorList>
    </citation>
    <scope>NUCLEOTIDE SEQUENCE [LARGE SCALE GENOMIC DNA]</scope>
    <source>
        <strain evidence="1">BV-YZ2020</strain>
    </source>
</reference>
<dbReference type="Proteomes" id="UP000828941">
    <property type="component" value="Chromosome 11"/>
</dbReference>
<name>A0ACB9LRU1_BAUVA</name>
<proteinExistence type="predicted"/>
<comment type="caution">
    <text evidence="1">The sequence shown here is derived from an EMBL/GenBank/DDBJ whole genome shotgun (WGS) entry which is preliminary data.</text>
</comment>
<dbReference type="EMBL" id="CM039436">
    <property type="protein sequence ID" value="KAI4313919.1"/>
    <property type="molecule type" value="Genomic_DNA"/>
</dbReference>
<sequence length="290" mass="32607">MDANSAYHRHHRKDKVIVIMGATGTGKSRLSVDLATRFSSDIINSHKMQVYRGLDITTNKIPVDERLGVPHHLLGQFDPENGELSPEEFRQLGGSVIADITSRRKVPIIAVGLTPSFMLCWWSDSILNNDRNLPPGSDIRYHRTTQLPELLRGELPVFWVELAEKMVRNAKPLVNRDLVGGDVQPSINLHFVRVNDFLREPSGKVDRKSGFSGPGCAHDDKDLVLPVMAVVGGVGVHARPTKSPGGKKGRRTEKGKRRMVKFDGGRMVGVSREEGNFHRKKRENFWRRKR</sequence>